<keyword evidence="4" id="KW-1185">Reference proteome</keyword>
<evidence type="ECO:0000256" key="2">
    <source>
        <dbReference type="SAM" id="Phobius"/>
    </source>
</evidence>
<feature type="compositionally biased region" description="Basic and acidic residues" evidence="1">
    <location>
        <begin position="426"/>
        <end position="443"/>
    </location>
</feature>
<dbReference type="AlphaFoldDB" id="A0A4R0RNR6"/>
<accession>A0A4R0RNR6</accession>
<protein>
    <submittedName>
        <fullName evidence="3">Uncharacterized protein</fullName>
    </submittedName>
</protein>
<keyword evidence="2" id="KW-0812">Transmembrane</keyword>
<evidence type="ECO:0000313" key="4">
    <source>
        <dbReference type="Proteomes" id="UP000292702"/>
    </source>
</evidence>
<sequence length="565" mass="61441">MFLLQLLYAGAVALVTFVGMVSNTNLNTHQVFDVAIPAFVFVRLLYTELSRPVPQANDQVILSDFLSSVATTPVTITDLIVRPPSLVPSVIVSTTKNLAIIPTTCNALLTLKGVNPEFSPVEDDDVCEWPSVIPITLINICEVLATPPAPPPPTPTRPTARRSRPAAFVPVLRALAAIFVFVYATALPGFFKYMSPAADKGLPTARSDDIRPGPIVLDGHAVADSHQAQSILNGEAPKTDSECFGVIVLDARAVADSTKAQSVMNGEVHRDETPSEDVEGNGRAEASEGDEDGEQVNGTKQRKKRRAKKKKVSALTTEVPWMTNTLPTTSRRWTFSAPATADQLDDNTLASTSDASTDPQASDWIVVGAKRKGKGKAAPTIDITDTSTSSQAEAEPVASTSTQVPDQLVVHTSKKRRRKRGGVRSEAARAKRNAEKMKEKEQAQPEAPDFPILAIANTLEIPKARQRLWKVAHGRRTAFEKNLEKIIAPTVLFDNEIPDLEQFWVLKKCPLRPAVQRPMTSMLPPVIPFTEDDILLTDTMRELHAARRSSRSSYASVLKVDSPAT</sequence>
<keyword evidence="2" id="KW-1133">Transmembrane helix</keyword>
<dbReference type="EMBL" id="RWJN01000177">
    <property type="protein sequence ID" value="TCD65508.1"/>
    <property type="molecule type" value="Genomic_DNA"/>
</dbReference>
<proteinExistence type="predicted"/>
<feature type="region of interest" description="Disordered" evidence="1">
    <location>
        <begin position="373"/>
        <end position="446"/>
    </location>
</feature>
<feature type="compositionally biased region" description="Low complexity" evidence="1">
    <location>
        <begin position="376"/>
        <end position="390"/>
    </location>
</feature>
<feature type="compositionally biased region" description="Basic residues" evidence="1">
    <location>
        <begin position="300"/>
        <end position="312"/>
    </location>
</feature>
<reference evidence="3 4" key="1">
    <citation type="submission" date="2018-11" db="EMBL/GenBank/DDBJ databases">
        <title>Genome assembly of Steccherinum ochraceum LE-BIN_3174, the white-rot fungus of the Steccherinaceae family (The Residual Polyporoid clade, Polyporales, Basidiomycota).</title>
        <authorList>
            <person name="Fedorova T.V."/>
            <person name="Glazunova O.A."/>
            <person name="Landesman E.O."/>
            <person name="Moiseenko K.V."/>
            <person name="Psurtseva N.V."/>
            <person name="Savinova O.S."/>
            <person name="Shakhova N.V."/>
            <person name="Tyazhelova T.V."/>
            <person name="Vasina D.V."/>
        </authorList>
    </citation>
    <scope>NUCLEOTIDE SEQUENCE [LARGE SCALE GENOMIC DNA]</scope>
    <source>
        <strain evidence="3 4">LE-BIN_3174</strain>
    </source>
</reference>
<dbReference type="Proteomes" id="UP000292702">
    <property type="component" value="Unassembled WGS sequence"/>
</dbReference>
<evidence type="ECO:0000313" key="3">
    <source>
        <dbReference type="EMBL" id="TCD65508.1"/>
    </source>
</evidence>
<name>A0A4R0RNR6_9APHY</name>
<organism evidence="3 4">
    <name type="scientific">Steccherinum ochraceum</name>
    <dbReference type="NCBI Taxonomy" id="92696"/>
    <lineage>
        <taxon>Eukaryota</taxon>
        <taxon>Fungi</taxon>
        <taxon>Dikarya</taxon>
        <taxon>Basidiomycota</taxon>
        <taxon>Agaricomycotina</taxon>
        <taxon>Agaricomycetes</taxon>
        <taxon>Polyporales</taxon>
        <taxon>Steccherinaceae</taxon>
        <taxon>Steccherinum</taxon>
    </lineage>
</organism>
<feature type="compositionally biased region" description="Basic residues" evidence="1">
    <location>
        <begin position="412"/>
        <end position="422"/>
    </location>
</feature>
<comment type="caution">
    <text evidence="3">The sequence shown here is derived from an EMBL/GenBank/DDBJ whole genome shotgun (WGS) entry which is preliminary data.</text>
</comment>
<gene>
    <name evidence="3" type="ORF">EIP91_002556</name>
</gene>
<feature type="transmembrane region" description="Helical" evidence="2">
    <location>
        <begin position="171"/>
        <end position="191"/>
    </location>
</feature>
<feature type="region of interest" description="Disordered" evidence="1">
    <location>
        <begin position="258"/>
        <end position="316"/>
    </location>
</feature>
<evidence type="ECO:0000256" key="1">
    <source>
        <dbReference type="SAM" id="MobiDB-lite"/>
    </source>
</evidence>
<keyword evidence="2" id="KW-0472">Membrane</keyword>